<dbReference type="AlphaFoldDB" id="A0A0F8W1M7"/>
<sequence>VYYTAAQMNRESLKASNKGTEHIAFSDAAAYHCDSIFRIFADEKDEVNHEAHYEVIKGRYHQGSCIDLYWKRDINWIGSWSGLVKPPVTGSKDESQNVSGSAATTAAGVPDSGRNSDSTNNIDY</sequence>
<comment type="caution">
    <text evidence="2">The sequence shown here is derived from an EMBL/GenBank/DDBJ whole genome shotgun (WGS) entry which is preliminary data.</text>
</comment>
<proteinExistence type="predicted"/>
<organism evidence="2">
    <name type="scientific">marine sediment metagenome</name>
    <dbReference type="NCBI Taxonomy" id="412755"/>
    <lineage>
        <taxon>unclassified sequences</taxon>
        <taxon>metagenomes</taxon>
        <taxon>ecological metagenomes</taxon>
    </lineage>
</organism>
<feature type="non-terminal residue" evidence="2">
    <location>
        <position position="1"/>
    </location>
</feature>
<protein>
    <submittedName>
        <fullName evidence="2">Uncharacterized protein</fullName>
    </submittedName>
</protein>
<evidence type="ECO:0000256" key="1">
    <source>
        <dbReference type="SAM" id="MobiDB-lite"/>
    </source>
</evidence>
<name>A0A0F8W1M7_9ZZZZ</name>
<dbReference type="EMBL" id="LAZR01067982">
    <property type="protein sequence ID" value="KKK50518.1"/>
    <property type="molecule type" value="Genomic_DNA"/>
</dbReference>
<accession>A0A0F8W1M7</accession>
<gene>
    <name evidence="2" type="ORF">LCGC14_3124210</name>
</gene>
<feature type="compositionally biased region" description="Polar residues" evidence="1">
    <location>
        <begin position="113"/>
        <end position="124"/>
    </location>
</feature>
<reference evidence="2" key="1">
    <citation type="journal article" date="2015" name="Nature">
        <title>Complex archaea that bridge the gap between prokaryotes and eukaryotes.</title>
        <authorList>
            <person name="Spang A."/>
            <person name="Saw J.H."/>
            <person name="Jorgensen S.L."/>
            <person name="Zaremba-Niedzwiedzka K."/>
            <person name="Martijn J."/>
            <person name="Lind A.E."/>
            <person name="van Eijk R."/>
            <person name="Schleper C."/>
            <person name="Guy L."/>
            <person name="Ettema T.J."/>
        </authorList>
    </citation>
    <scope>NUCLEOTIDE SEQUENCE</scope>
</reference>
<feature type="region of interest" description="Disordered" evidence="1">
    <location>
        <begin position="88"/>
        <end position="124"/>
    </location>
</feature>
<evidence type="ECO:0000313" key="2">
    <source>
        <dbReference type="EMBL" id="KKK50518.1"/>
    </source>
</evidence>